<name>A0A7S4HD64_9EUKA</name>
<protein>
    <submittedName>
        <fullName evidence="7">Uncharacterized protein</fullName>
    </submittedName>
</protein>
<dbReference type="PANTHER" id="PTHR10218">
    <property type="entry name" value="GTP-BINDING PROTEIN ALPHA SUBUNIT"/>
    <property type="match status" value="1"/>
</dbReference>
<dbReference type="SMART" id="SM00275">
    <property type="entry name" value="G_alpha"/>
    <property type="match status" value="1"/>
</dbReference>
<evidence type="ECO:0000256" key="4">
    <source>
        <dbReference type="ARBA" id="ARBA00023224"/>
    </source>
</evidence>
<dbReference type="GO" id="GO:0003924">
    <property type="term" value="F:GTPase activity"/>
    <property type="evidence" value="ECO:0007669"/>
    <property type="project" value="InterPro"/>
</dbReference>
<dbReference type="InterPro" id="IPR027417">
    <property type="entry name" value="P-loop_NTPase"/>
</dbReference>
<evidence type="ECO:0000256" key="5">
    <source>
        <dbReference type="PIRSR" id="PIRSR601019-1"/>
    </source>
</evidence>
<dbReference type="Gene3D" id="3.40.50.300">
    <property type="entry name" value="P-loop containing nucleotide triphosphate hydrolases"/>
    <property type="match status" value="1"/>
</dbReference>
<evidence type="ECO:0000256" key="6">
    <source>
        <dbReference type="PIRSR" id="PIRSR601019-2"/>
    </source>
</evidence>
<proteinExistence type="predicted"/>
<feature type="binding site" evidence="5">
    <location>
        <begin position="166"/>
        <end position="170"/>
    </location>
    <ligand>
        <name>GTP</name>
        <dbReference type="ChEBI" id="CHEBI:37565"/>
    </ligand>
</feature>
<organism evidence="7">
    <name type="scientific">Prymnesium polylepis</name>
    <dbReference type="NCBI Taxonomy" id="72548"/>
    <lineage>
        <taxon>Eukaryota</taxon>
        <taxon>Haptista</taxon>
        <taxon>Haptophyta</taxon>
        <taxon>Prymnesiophyceae</taxon>
        <taxon>Prymnesiales</taxon>
        <taxon>Prymnesiaceae</taxon>
        <taxon>Prymnesium</taxon>
    </lineage>
</organism>
<sequence length="363" mass="40253">MLYQQDLDAKFYRQWLVRNAVASCKGLIGIAQAKGMGPLDAAAVAVVEELDEGVMPPEEGIAAVETLWASGVLQTAYDENVKSPTTWLPDHAVYYVQQVRDFSDPKFIPTHSQMLLTRSLTVGVNNVAFSDAVDGAYLMAHCPVAAQMLGSEEIGTACKLDWEVIDVGGQRGERRKWMNTLTDALGLIFTFGLSEYAQVLYEDPDTIRMQESMDLFDKWANHQDFSRKPIVVAFTKKDIYQKNFDLEKFKAFFTDFEVEEGKSKDEVAELGMKHIEARVRGLLKDKRKKVTPFFINTTDKEDFFDMLEGLKEIVAKHNNAKIMDAVQRSLDAKKEPGSGMSAQGNMAADVNGGGGSGGCCTIS</sequence>
<dbReference type="GO" id="GO:0005525">
    <property type="term" value="F:GTP binding"/>
    <property type="evidence" value="ECO:0007669"/>
    <property type="project" value="UniProtKB-KW"/>
</dbReference>
<reference evidence="7" key="1">
    <citation type="submission" date="2021-01" db="EMBL/GenBank/DDBJ databases">
        <authorList>
            <person name="Corre E."/>
            <person name="Pelletier E."/>
            <person name="Niang G."/>
            <person name="Scheremetjew M."/>
            <person name="Finn R."/>
            <person name="Kale V."/>
            <person name="Holt S."/>
            <person name="Cochrane G."/>
            <person name="Meng A."/>
            <person name="Brown T."/>
            <person name="Cohen L."/>
        </authorList>
    </citation>
    <scope>NUCLEOTIDE SEQUENCE</scope>
    <source>
        <strain evidence="7">UIO037</strain>
    </source>
</reference>
<evidence type="ECO:0000256" key="1">
    <source>
        <dbReference type="ARBA" id="ARBA00022723"/>
    </source>
</evidence>
<dbReference type="GO" id="GO:0005737">
    <property type="term" value="C:cytoplasm"/>
    <property type="evidence" value="ECO:0007669"/>
    <property type="project" value="TreeGrafter"/>
</dbReference>
<gene>
    <name evidence="7" type="ORF">CPOL0286_LOCUS893</name>
</gene>
<dbReference type="PROSITE" id="PS51882">
    <property type="entry name" value="G_ALPHA"/>
    <property type="match status" value="1"/>
</dbReference>
<keyword evidence="1 6" id="KW-0479">Metal-binding</keyword>
<dbReference type="InterPro" id="IPR001019">
    <property type="entry name" value="Gprotein_alpha_su"/>
</dbReference>
<evidence type="ECO:0000313" key="7">
    <source>
        <dbReference type="EMBL" id="CAE2195540.1"/>
    </source>
</evidence>
<dbReference type="SUPFAM" id="SSF47895">
    <property type="entry name" value="Transducin (alpha subunit), insertion domain"/>
    <property type="match status" value="1"/>
</dbReference>
<keyword evidence="4" id="KW-0807">Transducer</keyword>
<dbReference type="SUPFAM" id="SSF52540">
    <property type="entry name" value="P-loop containing nucleoside triphosphate hydrolases"/>
    <property type="match status" value="1"/>
</dbReference>
<dbReference type="PANTHER" id="PTHR10218:SF302">
    <property type="entry name" value="GUANINE NUCLEOTIDE-BINDING PROTEIN ALPHA-5 SUBUNIT"/>
    <property type="match status" value="1"/>
</dbReference>
<accession>A0A7S4HD64</accession>
<dbReference type="Gene3D" id="1.10.400.10">
    <property type="entry name" value="GI Alpha 1, domain 2-like"/>
    <property type="match status" value="1"/>
</dbReference>
<dbReference type="GO" id="GO:0046872">
    <property type="term" value="F:metal ion binding"/>
    <property type="evidence" value="ECO:0007669"/>
    <property type="project" value="UniProtKB-KW"/>
</dbReference>
<dbReference type="GO" id="GO:0001664">
    <property type="term" value="F:G protein-coupled receptor binding"/>
    <property type="evidence" value="ECO:0007669"/>
    <property type="project" value="TreeGrafter"/>
</dbReference>
<dbReference type="Pfam" id="PF00503">
    <property type="entry name" value="G-alpha"/>
    <property type="match status" value="1"/>
</dbReference>
<dbReference type="GO" id="GO:0007188">
    <property type="term" value="P:adenylate cyclase-modulating G protein-coupled receptor signaling pathway"/>
    <property type="evidence" value="ECO:0007669"/>
    <property type="project" value="TreeGrafter"/>
</dbReference>
<keyword evidence="2 5" id="KW-0547">Nucleotide-binding</keyword>
<evidence type="ECO:0000256" key="2">
    <source>
        <dbReference type="ARBA" id="ARBA00022741"/>
    </source>
</evidence>
<dbReference type="AlphaFoldDB" id="A0A7S4HD64"/>
<keyword evidence="3 5" id="KW-0342">GTP-binding</keyword>
<dbReference type="InterPro" id="IPR011025">
    <property type="entry name" value="GproteinA_insert"/>
</dbReference>
<evidence type="ECO:0000256" key="3">
    <source>
        <dbReference type="ARBA" id="ARBA00023134"/>
    </source>
</evidence>
<feature type="binding site" evidence="5">
    <location>
        <begin position="115"/>
        <end position="121"/>
    </location>
    <ligand>
        <name>GTP</name>
        <dbReference type="ChEBI" id="CHEBI:37565"/>
    </ligand>
</feature>
<dbReference type="EMBL" id="HBKO01001846">
    <property type="protein sequence ID" value="CAE2195540.1"/>
    <property type="molecule type" value="Transcribed_RNA"/>
</dbReference>
<feature type="binding site" evidence="6">
    <location>
        <position position="121"/>
    </location>
    <ligand>
        <name>Mg(2+)</name>
        <dbReference type="ChEBI" id="CHEBI:18420"/>
    </ligand>
</feature>
<dbReference type="FunFam" id="3.40.50.300:FF:000692">
    <property type="entry name" value="Guanine nucleotide-binding protein subunit alpha"/>
    <property type="match status" value="1"/>
</dbReference>
<dbReference type="GO" id="GO:0005834">
    <property type="term" value="C:heterotrimeric G-protein complex"/>
    <property type="evidence" value="ECO:0007669"/>
    <property type="project" value="TreeGrafter"/>
</dbReference>
<dbReference type="GO" id="GO:0031683">
    <property type="term" value="F:G-protein beta/gamma-subunit complex binding"/>
    <property type="evidence" value="ECO:0007669"/>
    <property type="project" value="InterPro"/>
</dbReference>
<keyword evidence="6" id="KW-0460">Magnesium</keyword>